<proteinExistence type="predicted"/>
<keyword evidence="2" id="KW-1185">Reference proteome</keyword>
<name>A0ACB8U6U4_9APHY</name>
<evidence type="ECO:0000313" key="2">
    <source>
        <dbReference type="Proteomes" id="UP001055072"/>
    </source>
</evidence>
<evidence type="ECO:0000313" key="1">
    <source>
        <dbReference type="EMBL" id="KAI0089941.1"/>
    </source>
</evidence>
<accession>A0ACB8U6U4</accession>
<protein>
    <submittedName>
        <fullName evidence="1">Uncharacterized protein</fullName>
    </submittedName>
</protein>
<comment type="caution">
    <text evidence="1">The sequence shown here is derived from an EMBL/GenBank/DDBJ whole genome shotgun (WGS) entry which is preliminary data.</text>
</comment>
<gene>
    <name evidence="1" type="ORF">BDY19DRAFT_905647</name>
</gene>
<dbReference type="EMBL" id="MU274909">
    <property type="protein sequence ID" value="KAI0089941.1"/>
    <property type="molecule type" value="Genomic_DNA"/>
</dbReference>
<reference evidence="1" key="1">
    <citation type="journal article" date="2021" name="Environ. Microbiol.">
        <title>Gene family expansions and transcriptome signatures uncover fungal adaptations to wood decay.</title>
        <authorList>
            <person name="Hage H."/>
            <person name="Miyauchi S."/>
            <person name="Viragh M."/>
            <person name="Drula E."/>
            <person name="Min B."/>
            <person name="Chaduli D."/>
            <person name="Navarro D."/>
            <person name="Favel A."/>
            <person name="Norest M."/>
            <person name="Lesage-Meessen L."/>
            <person name="Balint B."/>
            <person name="Merenyi Z."/>
            <person name="de Eugenio L."/>
            <person name="Morin E."/>
            <person name="Martinez A.T."/>
            <person name="Baldrian P."/>
            <person name="Stursova M."/>
            <person name="Martinez M.J."/>
            <person name="Novotny C."/>
            <person name="Magnuson J.K."/>
            <person name="Spatafora J.W."/>
            <person name="Maurice S."/>
            <person name="Pangilinan J."/>
            <person name="Andreopoulos W."/>
            <person name="LaButti K."/>
            <person name="Hundley H."/>
            <person name="Na H."/>
            <person name="Kuo A."/>
            <person name="Barry K."/>
            <person name="Lipzen A."/>
            <person name="Henrissat B."/>
            <person name="Riley R."/>
            <person name="Ahrendt S."/>
            <person name="Nagy L.G."/>
            <person name="Grigoriev I.V."/>
            <person name="Martin F."/>
            <person name="Rosso M.N."/>
        </authorList>
    </citation>
    <scope>NUCLEOTIDE SEQUENCE</scope>
    <source>
        <strain evidence="1">CBS 384.51</strain>
    </source>
</reference>
<sequence>MSWPLPQRDRTLGTQFDISIQQQHSIVHHTAHIEVILTPVATESQTGWISAFYIIEKKLAEVSPCTPFDIMVSSTTSPNDMTSNATCSCNTVVNPSGQIPVDQCEFRNIDVNGVIRPVKISDCGSPRCKYSDANPNSMILTYSKHLCFVIRLWENLVPARLGAQVLYR</sequence>
<dbReference type="Proteomes" id="UP001055072">
    <property type="component" value="Unassembled WGS sequence"/>
</dbReference>
<organism evidence="1 2">
    <name type="scientific">Irpex rosettiformis</name>
    <dbReference type="NCBI Taxonomy" id="378272"/>
    <lineage>
        <taxon>Eukaryota</taxon>
        <taxon>Fungi</taxon>
        <taxon>Dikarya</taxon>
        <taxon>Basidiomycota</taxon>
        <taxon>Agaricomycotina</taxon>
        <taxon>Agaricomycetes</taxon>
        <taxon>Polyporales</taxon>
        <taxon>Irpicaceae</taxon>
        <taxon>Irpex</taxon>
    </lineage>
</organism>